<dbReference type="Proteomes" id="UP000095767">
    <property type="component" value="Unassembled WGS sequence"/>
</dbReference>
<protein>
    <submittedName>
        <fullName evidence="1">Uncharacterized protein</fullName>
    </submittedName>
</protein>
<reference evidence="1 2" key="1">
    <citation type="submission" date="2016-09" db="EMBL/GenBank/DDBJ databases">
        <title>The draft genome of Dichanthelium oligosanthes: A C3 panicoid grass species.</title>
        <authorList>
            <person name="Studer A.J."/>
            <person name="Schnable J.C."/>
            <person name="Brutnell T.P."/>
        </authorList>
    </citation>
    <scope>NUCLEOTIDE SEQUENCE [LARGE SCALE GENOMIC DNA]</scope>
    <source>
        <strain evidence="2">cv. Kellogg 1175</strain>
        <tissue evidence="1">Leaf</tissue>
    </source>
</reference>
<gene>
    <name evidence="1" type="ORF">BAE44_0020863</name>
</gene>
<dbReference type="EMBL" id="LWDX02057659">
    <property type="protein sequence ID" value="OEL18119.1"/>
    <property type="molecule type" value="Genomic_DNA"/>
</dbReference>
<organism evidence="1 2">
    <name type="scientific">Dichanthelium oligosanthes</name>
    <dbReference type="NCBI Taxonomy" id="888268"/>
    <lineage>
        <taxon>Eukaryota</taxon>
        <taxon>Viridiplantae</taxon>
        <taxon>Streptophyta</taxon>
        <taxon>Embryophyta</taxon>
        <taxon>Tracheophyta</taxon>
        <taxon>Spermatophyta</taxon>
        <taxon>Magnoliopsida</taxon>
        <taxon>Liliopsida</taxon>
        <taxon>Poales</taxon>
        <taxon>Poaceae</taxon>
        <taxon>PACMAD clade</taxon>
        <taxon>Panicoideae</taxon>
        <taxon>Panicodae</taxon>
        <taxon>Paniceae</taxon>
        <taxon>Dichantheliinae</taxon>
        <taxon>Dichanthelium</taxon>
    </lineage>
</organism>
<dbReference type="STRING" id="888268.A0A1E5UYZ9"/>
<evidence type="ECO:0000313" key="2">
    <source>
        <dbReference type="Proteomes" id="UP000095767"/>
    </source>
</evidence>
<sequence length="153" mass="17353">MSPGIREYGFETCDTALIQRLPIRWFGRHDVLTTTDGGGLGYATVLASKLYVWSKAAGTDEDEGWSQSRVIELDELLPVPVNAISWQVRKVYEAREVYEFIGIDKYIVIRLFPTGAFAPQAHNLMALILSSSHRIWTHEHQHLVCFGVWSFSP</sequence>
<accession>A0A1E5UYZ9</accession>
<proteinExistence type="predicted"/>
<dbReference type="AlphaFoldDB" id="A0A1E5UYZ9"/>
<name>A0A1E5UYZ9_9POAL</name>
<evidence type="ECO:0000313" key="1">
    <source>
        <dbReference type="EMBL" id="OEL18119.1"/>
    </source>
</evidence>
<keyword evidence="2" id="KW-1185">Reference proteome</keyword>
<comment type="caution">
    <text evidence="1">The sequence shown here is derived from an EMBL/GenBank/DDBJ whole genome shotgun (WGS) entry which is preliminary data.</text>
</comment>